<keyword evidence="3" id="KW-1185">Reference proteome</keyword>
<gene>
    <name evidence="2" type="primary">AVEN_188704_1</name>
    <name evidence="2" type="ORF">TNIN_236451</name>
</gene>
<dbReference type="EMBL" id="BMAV01025053">
    <property type="protein sequence ID" value="GFS38034.1"/>
    <property type="molecule type" value="Genomic_DNA"/>
</dbReference>
<evidence type="ECO:0000313" key="2">
    <source>
        <dbReference type="EMBL" id="GFS38034.1"/>
    </source>
</evidence>
<dbReference type="PANTHER" id="PTHR11220:SF1">
    <property type="entry name" value="HEME-BINDING PROTEIN 2"/>
    <property type="match status" value="1"/>
</dbReference>
<dbReference type="Gene3D" id="3.20.80.10">
    <property type="entry name" value="Regulatory factor, effector binding domain"/>
    <property type="match status" value="1"/>
</dbReference>
<evidence type="ECO:0008006" key="4">
    <source>
        <dbReference type="Google" id="ProtNLM"/>
    </source>
</evidence>
<protein>
    <recommendedName>
        <fullName evidence="4">Heme-binding protein</fullName>
    </recommendedName>
</protein>
<comment type="similarity">
    <text evidence="1">Belongs to the HEBP family.</text>
</comment>
<dbReference type="Proteomes" id="UP000886998">
    <property type="component" value="Unassembled WGS sequence"/>
</dbReference>
<feature type="non-terminal residue" evidence="2">
    <location>
        <position position="169"/>
    </location>
</feature>
<name>A0A8X6MBN2_9ARAC</name>
<accession>A0A8X6MBN2</accession>
<organism evidence="2 3">
    <name type="scientific">Trichonephila inaurata madagascariensis</name>
    <dbReference type="NCBI Taxonomy" id="2747483"/>
    <lineage>
        <taxon>Eukaryota</taxon>
        <taxon>Metazoa</taxon>
        <taxon>Ecdysozoa</taxon>
        <taxon>Arthropoda</taxon>
        <taxon>Chelicerata</taxon>
        <taxon>Arachnida</taxon>
        <taxon>Araneae</taxon>
        <taxon>Araneomorphae</taxon>
        <taxon>Entelegynae</taxon>
        <taxon>Araneoidea</taxon>
        <taxon>Nephilidae</taxon>
        <taxon>Trichonephila</taxon>
        <taxon>Trichonephila inaurata</taxon>
    </lineage>
</organism>
<dbReference type="InterPro" id="IPR011256">
    <property type="entry name" value="Reg_factor_effector_dom_sf"/>
</dbReference>
<dbReference type="Pfam" id="PF04832">
    <property type="entry name" value="SOUL"/>
    <property type="match status" value="1"/>
</dbReference>
<dbReference type="SUPFAM" id="SSF55136">
    <property type="entry name" value="Probable bacterial effector-binding domain"/>
    <property type="match status" value="1"/>
</dbReference>
<evidence type="ECO:0000313" key="3">
    <source>
        <dbReference type="Proteomes" id="UP000886998"/>
    </source>
</evidence>
<dbReference type="PANTHER" id="PTHR11220">
    <property type="entry name" value="HEME-BINDING PROTEIN-RELATED"/>
    <property type="match status" value="1"/>
</dbReference>
<evidence type="ECO:0000256" key="1">
    <source>
        <dbReference type="ARBA" id="ARBA00009817"/>
    </source>
</evidence>
<sequence>DYEIRSYAPSTWVTTFEINRLAIVAELKATKTIMEYFGGKNNRSTEIPKTLPMRNRVSRANPHHYEVSYMLPAEFAADPPGPIDLRVTLSREDETLYAVKSFKGFYPEDTGVREKVWDEKAKRLAFALQNDEHVEKVSYFRVQYDTPSLFKESYHEVWMIKRPKKENKY</sequence>
<dbReference type="OrthoDB" id="6424451at2759"/>
<proteinExistence type="inferred from homology"/>
<comment type="caution">
    <text evidence="2">The sequence shown here is derived from an EMBL/GenBank/DDBJ whole genome shotgun (WGS) entry which is preliminary data.</text>
</comment>
<reference evidence="2" key="1">
    <citation type="submission" date="2020-08" db="EMBL/GenBank/DDBJ databases">
        <title>Multicomponent nature underlies the extraordinary mechanical properties of spider dragline silk.</title>
        <authorList>
            <person name="Kono N."/>
            <person name="Nakamura H."/>
            <person name="Mori M."/>
            <person name="Yoshida Y."/>
            <person name="Ohtoshi R."/>
            <person name="Malay A.D."/>
            <person name="Moran D.A.P."/>
            <person name="Tomita M."/>
            <person name="Numata K."/>
            <person name="Arakawa K."/>
        </authorList>
    </citation>
    <scope>NUCLEOTIDE SEQUENCE</scope>
</reference>
<dbReference type="InterPro" id="IPR006917">
    <property type="entry name" value="SOUL_heme-bd"/>
</dbReference>
<dbReference type="AlphaFoldDB" id="A0A8X6MBN2"/>